<sequence length="239" mass="24429">MGIGRVVAGGAVVLAGLGVLSACGWDITKEKATDETGITGDVTSVLFDNDAGNVTITTGDAPTVKRVIHYEDEQPDTTHRVENGVLTLAPCPVEDCWIDYEVVVPEGVTVDGSLDSGNAEVTGVDEANVQASSGNVTVRDVTGPVNVEASSGNVELDGIGGTAQVRVNSGNATVALTDPADVRVDADSGDIDVAVPDGTYQVTANADSGEVTSDVTSDDTAEHELHLRADSGDVTVHRA</sequence>
<evidence type="ECO:0000313" key="3">
    <source>
        <dbReference type="Proteomes" id="UP001156441"/>
    </source>
</evidence>
<dbReference type="EMBL" id="JAFFZE010000016">
    <property type="protein sequence ID" value="MCT2586044.1"/>
    <property type="molecule type" value="Genomic_DNA"/>
</dbReference>
<dbReference type="PROSITE" id="PS51257">
    <property type="entry name" value="PROKAR_LIPOPROTEIN"/>
    <property type="match status" value="1"/>
</dbReference>
<gene>
    <name evidence="2" type="ORF">JT362_23265</name>
</gene>
<proteinExistence type="predicted"/>
<name>A0ABT2JFI6_9PSEU</name>
<evidence type="ECO:0000259" key="1">
    <source>
        <dbReference type="Pfam" id="PF13349"/>
    </source>
</evidence>
<dbReference type="PANTHER" id="PTHR34094:SF1">
    <property type="entry name" value="PROTEIN FAM185A"/>
    <property type="match status" value="1"/>
</dbReference>
<evidence type="ECO:0000313" key="2">
    <source>
        <dbReference type="EMBL" id="MCT2586044.1"/>
    </source>
</evidence>
<feature type="domain" description="DUF4097" evidence="1">
    <location>
        <begin position="115"/>
        <end position="236"/>
    </location>
</feature>
<dbReference type="PANTHER" id="PTHR34094">
    <property type="match status" value="1"/>
</dbReference>
<dbReference type="Pfam" id="PF13349">
    <property type="entry name" value="DUF4097"/>
    <property type="match status" value="1"/>
</dbReference>
<protein>
    <submittedName>
        <fullName evidence="2">DUF4097 family beta strand repeat protein</fullName>
    </submittedName>
</protein>
<comment type="caution">
    <text evidence="2">The sequence shown here is derived from an EMBL/GenBank/DDBJ whole genome shotgun (WGS) entry which is preliminary data.</text>
</comment>
<dbReference type="RefSeq" id="WP_260193799.1">
    <property type="nucleotide sequence ID" value="NZ_JAFFZE010000016.1"/>
</dbReference>
<dbReference type="Proteomes" id="UP001156441">
    <property type="component" value="Unassembled WGS sequence"/>
</dbReference>
<keyword evidence="3" id="KW-1185">Reference proteome</keyword>
<accession>A0ABT2JFI6</accession>
<organism evidence="2 3">
    <name type="scientific">Actinophytocola gossypii</name>
    <dbReference type="NCBI Taxonomy" id="2812003"/>
    <lineage>
        <taxon>Bacteria</taxon>
        <taxon>Bacillati</taxon>
        <taxon>Actinomycetota</taxon>
        <taxon>Actinomycetes</taxon>
        <taxon>Pseudonocardiales</taxon>
        <taxon>Pseudonocardiaceae</taxon>
    </lineage>
</organism>
<dbReference type="InterPro" id="IPR025164">
    <property type="entry name" value="Toastrack_DUF4097"/>
</dbReference>
<reference evidence="2 3" key="1">
    <citation type="submission" date="2021-02" db="EMBL/GenBank/DDBJ databases">
        <title>Actinophytocola xerophila sp. nov., isolated from soil of cotton cropping field.</title>
        <authorList>
            <person name="Huang R."/>
            <person name="Chen X."/>
            <person name="Ge X."/>
            <person name="Liu W."/>
        </authorList>
    </citation>
    <scope>NUCLEOTIDE SEQUENCE [LARGE SCALE GENOMIC DNA]</scope>
    <source>
        <strain evidence="2 3">S1-96</strain>
    </source>
</reference>